<evidence type="ECO:0008006" key="4">
    <source>
        <dbReference type="Google" id="ProtNLM"/>
    </source>
</evidence>
<dbReference type="RefSeq" id="WP_156230241.1">
    <property type="nucleotide sequence ID" value="NZ_CP046455.1"/>
</dbReference>
<dbReference type="NCBIfam" id="TIGR02569">
    <property type="entry name" value="TIGR02569_actnb"/>
    <property type="match status" value="1"/>
</dbReference>
<dbReference type="AlphaFoldDB" id="A0A6B8W5R3"/>
<protein>
    <recommendedName>
        <fullName evidence="4">TIGR02569 family protein</fullName>
    </recommendedName>
</protein>
<proteinExistence type="predicted"/>
<feature type="region of interest" description="Disordered" evidence="1">
    <location>
        <begin position="1"/>
        <end position="24"/>
    </location>
</feature>
<evidence type="ECO:0000313" key="3">
    <source>
        <dbReference type="Proteomes" id="UP000424462"/>
    </source>
</evidence>
<evidence type="ECO:0000256" key="1">
    <source>
        <dbReference type="SAM" id="MobiDB-lite"/>
    </source>
</evidence>
<organism evidence="2 3">
    <name type="scientific">Corynebacterium occultum</name>
    <dbReference type="NCBI Taxonomy" id="2675219"/>
    <lineage>
        <taxon>Bacteria</taxon>
        <taxon>Bacillati</taxon>
        <taxon>Actinomycetota</taxon>
        <taxon>Actinomycetes</taxon>
        <taxon>Mycobacteriales</taxon>
        <taxon>Corynebacteriaceae</taxon>
        <taxon>Corynebacterium</taxon>
    </lineage>
</organism>
<keyword evidence="3" id="KW-1185">Reference proteome</keyword>
<gene>
    <name evidence="2" type="ORF">COCCU_03505</name>
</gene>
<dbReference type="KEGG" id="cok:COCCU_03505"/>
<dbReference type="EMBL" id="CP046455">
    <property type="protein sequence ID" value="QGU06655.1"/>
    <property type="molecule type" value="Genomic_DNA"/>
</dbReference>
<dbReference type="InterPro" id="IPR013402">
    <property type="entry name" value="CHP02569"/>
</dbReference>
<dbReference type="Proteomes" id="UP000424462">
    <property type="component" value="Chromosome"/>
</dbReference>
<reference evidence="2 3" key="1">
    <citation type="submission" date="2019-11" db="EMBL/GenBank/DDBJ databases">
        <title>Complete genome sequence of Corynebacterium kalinowskii 1959, a novel Corynebacterium species isolated from soil of a small paddock in Vilsendorf, Germany.</title>
        <authorList>
            <person name="Schaffert L."/>
            <person name="Ruwe M."/>
            <person name="Milse J."/>
            <person name="Hanuschka K."/>
            <person name="Ortseifen V."/>
            <person name="Droste J."/>
            <person name="Brandt D."/>
            <person name="Schlueter L."/>
            <person name="Kutter Y."/>
            <person name="Vinke S."/>
            <person name="Viehoefer P."/>
            <person name="Jacob L."/>
            <person name="Luebke N.-C."/>
            <person name="Schulte-Berndt E."/>
            <person name="Hain C."/>
            <person name="Linder M."/>
            <person name="Schmidt P."/>
            <person name="Wollenschlaeger L."/>
            <person name="Luttermann T."/>
            <person name="Thieme E."/>
            <person name="Hassa J."/>
            <person name="Haak M."/>
            <person name="Wittchen M."/>
            <person name="Mentz A."/>
            <person name="Persicke M."/>
            <person name="Busche T."/>
            <person name="Ruckert C."/>
        </authorList>
    </citation>
    <scope>NUCLEOTIDE SEQUENCE [LARGE SCALE GENOMIC DNA]</scope>
    <source>
        <strain evidence="2 3">2039</strain>
    </source>
</reference>
<sequence>MSENPQLPDHVQSGFHVEPETPHPAGAPWDHGWLVGNVVFSRAVSADAAAWSAKTREKLRIPGLRVARPIRATDGRYVISGWRASNHIDGAPARRVDEVVHAALRLDDALSEVEIPAFTRGGGTDPFTRADREAWAMYPGPNDLASRLISLMDPVDAPDQVCHADLLATTIFSGYQAPAVTDLVAVAHPHGYSAALVMVDGLLAGAVDGGIIDRFDHLPALDQLLLRALTYRVLVHEYHPEAVPNMSADLTRVAEILMSRVSATM</sequence>
<name>A0A6B8W5R3_9CORY</name>
<accession>A0A6B8W5R3</accession>
<evidence type="ECO:0000313" key="2">
    <source>
        <dbReference type="EMBL" id="QGU06655.1"/>
    </source>
</evidence>